<name>A0A438EMH8_VITVI</name>
<evidence type="ECO:0000313" key="2">
    <source>
        <dbReference type="Proteomes" id="UP000288805"/>
    </source>
</evidence>
<reference evidence="1 2" key="1">
    <citation type="journal article" date="2018" name="PLoS Genet.">
        <title>Population sequencing reveals clonal diversity and ancestral inbreeding in the grapevine cultivar Chardonnay.</title>
        <authorList>
            <person name="Roach M.J."/>
            <person name="Johnson D.L."/>
            <person name="Bohlmann J."/>
            <person name="van Vuuren H.J."/>
            <person name="Jones S.J."/>
            <person name="Pretorius I.S."/>
            <person name="Schmidt S.A."/>
            <person name="Borneman A.R."/>
        </authorList>
    </citation>
    <scope>NUCLEOTIDE SEQUENCE [LARGE SCALE GENOMIC DNA]</scope>
    <source>
        <strain evidence="2">cv. Chardonnay</strain>
        <tissue evidence="1">Leaf</tissue>
    </source>
</reference>
<dbReference type="EMBL" id="QGNW01001236">
    <property type="protein sequence ID" value="RVW48946.1"/>
    <property type="molecule type" value="Genomic_DNA"/>
</dbReference>
<dbReference type="Proteomes" id="UP000288805">
    <property type="component" value="Unassembled WGS sequence"/>
</dbReference>
<organism evidence="1 2">
    <name type="scientific">Vitis vinifera</name>
    <name type="common">Grape</name>
    <dbReference type="NCBI Taxonomy" id="29760"/>
    <lineage>
        <taxon>Eukaryota</taxon>
        <taxon>Viridiplantae</taxon>
        <taxon>Streptophyta</taxon>
        <taxon>Embryophyta</taxon>
        <taxon>Tracheophyta</taxon>
        <taxon>Spermatophyta</taxon>
        <taxon>Magnoliopsida</taxon>
        <taxon>eudicotyledons</taxon>
        <taxon>Gunneridae</taxon>
        <taxon>Pentapetalae</taxon>
        <taxon>rosids</taxon>
        <taxon>Vitales</taxon>
        <taxon>Vitaceae</taxon>
        <taxon>Viteae</taxon>
        <taxon>Vitis</taxon>
    </lineage>
</organism>
<dbReference type="AlphaFoldDB" id="A0A438EMH8"/>
<protein>
    <submittedName>
        <fullName evidence="1">Uncharacterized protein</fullName>
    </submittedName>
</protein>
<accession>A0A438EMH8</accession>
<gene>
    <name evidence="1" type="ORF">CK203_095632</name>
</gene>
<proteinExistence type="predicted"/>
<comment type="caution">
    <text evidence="1">The sequence shown here is derived from an EMBL/GenBank/DDBJ whole genome shotgun (WGS) entry which is preliminary data.</text>
</comment>
<sequence>MYMAVSEWAISAVLFRCPTQGAETYLLRQQSVGGRRNQIIHERQVMTDFVLEYSKGLANARNQMKKNGGLCGSMEPHDHQGPESGFCYSPQQGNIWSKLSGWDSLPLKMKQNMRSSIRIESRSGSIRLQAQDL</sequence>
<evidence type="ECO:0000313" key="1">
    <source>
        <dbReference type="EMBL" id="RVW48946.1"/>
    </source>
</evidence>